<evidence type="ECO:0000313" key="4">
    <source>
        <dbReference type="EMBL" id="GEK92764.1"/>
    </source>
</evidence>
<dbReference type="SUPFAM" id="SSF54427">
    <property type="entry name" value="NTF2-like"/>
    <property type="match status" value="1"/>
</dbReference>
<dbReference type="OrthoDB" id="9798618at2"/>
<keyword evidence="2" id="KW-1133">Transmembrane helix</keyword>
<evidence type="ECO:0000259" key="3">
    <source>
        <dbReference type="SMART" id="SM00978"/>
    </source>
</evidence>
<feature type="domain" description="Tim44-like" evidence="3">
    <location>
        <begin position="107"/>
        <end position="257"/>
    </location>
</feature>
<gene>
    <name evidence="4" type="ORF">GWA01_05340</name>
</gene>
<keyword evidence="5" id="KW-1185">Reference proteome</keyword>
<dbReference type="AlphaFoldDB" id="A0A511AX61"/>
<evidence type="ECO:0000256" key="1">
    <source>
        <dbReference type="SAM" id="MobiDB-lite"/>
    </source>
</evidence>
<dbReference type="Gene3D" id="3.10.450.240">
    <property type="match status" value="1"/>
</dbReference>
<dbReference type="SMART" id="SM00978">
    <property type="entry name" value="Tim44"/>
    <property type="match status" value="1"/>
</dbReference>
<evidence type="ECO:0000256" key="2">
    <source>
        <dbReference type="SAM" id="Phobius"/>
    </source>
</evidence>
<dbReference type="Proteomes" id="UP000321230">
    <property type="component" value="Unassembled WGS sequence"/>
</dbReference>
<organism evidence="4 5">
    <name type="scientific">Gluconobacter wancherniae NBRC 103581</name>
    <dbReference type="NCBI Taxonomy" id="656744"/>
    <lineage>
        <taxon>Bacteria</taxon>
        <taxon>Pseudomonadati</taxon>
        <taxon>Pseudomonadota</taxon>
        <taxon>Alphaproteobacteria</taxon>
        <taxon>Acetobacterales</taxon>
        <taxon>Acetobacteraceae</taxon>
        <taxon>Gluconobacter</taxon>
    </lineage>
</organism>
<evidence type="ECO:0000313" key="5">
    <source>
        <dbReference type="Proteomes" id="UP000321230"/>
    </source>
</evidence>
<dbReference type="RefSeq" id="WP_146793748.1">
    <property type="nucleotide sequence ID" value="NZ_BARC01000005.1"/>
</dbReference>
<feature type="region of interest" description="Disordered" evidence="1">
    <location>
        <begin position="54"/>
        <end position="99"/>
    </location>
</feature>
<proteinExistence type="predicted"/>
<dbReference type="Pfam" id="PF04280">
    <property type="entry name" value="Tim44"/>
    <property type="match status" value="1"/>
</dbReference>
<dbReference type="InterPro" id="IPR007379">
    <property type="entry name" value="Tim44-like_dom"/>
</dbReference>
<name>A0A511AX61_9PROT</name>
<dbReference type="EMBL" id="BJUZ01000001">
    <property type="protein sequence ID" value="GEK92764.1"/>
    <property type="molecule type" value="Genomic_DNA"/>
</dbReference>
<protein>
    <recommendedName>
        <fullName evidence="3">Tim44-like domain-containing protein</fullName>
    </recommendedName>
</protein>
<sequence>MASDSIHLPSNLIERVSDQFPWDIVVLAGLAVGLGICLYRVLGRRVGAQAVREERPQGFQGVSGRPSSPNAAQKRLQPPPLPGAAGEAQDAPATVTEREIPAPATRVGGILSRIAEHENGFTPSQFLDQVDIAFRRIVPAFAAGDQPALAGLLTAETEAAFMAAIAARTEAGESQRSDLRAIERLSILDASVTVDDRGAETAAIEVSIVSRQVNILTDRNGEPVQGTDAVTEFHDLWLFERILGIAGASWRLAASRPA</sequence>
<accession>A0A511AX61</accession>
<dbReference type="NCBIfam" id="NF033779">
    <property type="entry name" value="Tim44_TimA_adap"/>
    <property type="match status" value="1"/>
</dbReference>
<feature type="transmembrane region" description="Helical" evidence="2">
    <location>
        <begin position="20"/>
        <end position="42"/>
    </location>
</feature>
<dbReference type="InterPro" id="IPR032710">
    <property type="entry name" value="NTF2-like_dom_sf"/>
</dbReference>
<reference evidence="4 5" key="1">
    <citation type="submission" date="2019-07" db="EMBL/GenBank/DDBJ databases">
        <title>Whole genome shotgun sequence of Gluconobacter wancherniae NBRC 103581.</title>
        <authorList>
            <person name="Hosoyama A."/>
            <person name="Uohara A."/>
            <person name="Ohji S."/>
            <person name="Ichikawa N."/>
        </authorList>
    </citation>
    <scope>NUCLEOTIDE SEQUENCE [LARGE SCALE GENOMIC DNA]</scope>
    <source>
        <strain evidence="4 5">NBRC 103581</strain>
    </source>
</reference>
<comment type="caution">
    <text evidence="4">The sequence shown here is derived from an EMBL/GenBank/DDBJ whole genome shotgun (WGS) entry which is preliminary data.</text>
</comment>
<keyword evidence="2" id="KW-0472">Membrane</keyword>
<keyword evidence="2" id="KW-0812">Transmembrane</keyword>